<evidence type="ECO:0000259" key="3">
    <source>
        <dbReference type="PROSITE" id="PS50105"/>
    </source>
</evidence>
<evidence type="ECO:0000313" key="4">
    <source>
        <dbReference type="EMBL" id="WOK96384.1"/>
    </source>
</evidence>
<evidence type="ECO:0000256" key="2">
    <source>
        <dbReference type="SAM" id="MobiDB-lite"/>
    </source>
</evidence>
<protein>
    <recommendedName>
        <fullName evidence="3">SAM domain-containing protein</fullName>
    </recommendedName>
</protein>
<dbReference type="AlphaFoldDB" id="A0AAQ3Q544"/>
<feature type="domain" description="SAM" evidence="3">
    <location>
        <begin position="281"/>
        <end position="340"/>
    </location>
</feature>
<dbReference type="InterPro" id="IPR013761">
    <property type="entry name" value="SAM/pointed_sf"/>
</dbReference>
<dbReference type="Proteomes" id="UP001327560">
    <property type="component" value="Chromosome 2"/>
</dbReference>
<organism evidence="4 5">
    <name type="scientific">Canna indica</name>
    <name type="common">Indian-shot</name>
    <dbReference type="NCBI Taxonomy" id="4628"/>
    <lineage>
        <taxon>Eukaryota</taxon>
        <taxon>Viridiplantae</taxon>
        <taxon>Streptophyta</taxon>
        <taxon>Embryophyta</taxon>
        <taxon>Tracheophyta</taxon>
        <taxon>Spermatophyta</taxon>
        <taxon>Magnoliopsida</taxon>
        <taxon>Liliopsida</taxon>
        <taxon>Zingiberales</taxon>
        <taxon>Cannaceae</taxon>
        <taxon>Canna</taxon>
    </lineage>
</organism>
<gene>
    <name evidence="4" type="ORF">Cni_G05091</name>
</gene>
<feature type="compositionally biased region" description="Polar residues" evidence="2">
    <location>
        <begin position="134"/>
        <end position="163"/>
    </location>
</feature>
<dbReference type="PANTHER" id="PTHR10627:SF74">
    <property type="entry name" value="OS08G0526500 PROTEIN"/>
    <property type="match status" value="1"/>
</dbReference>
<name>A0AAQ3Q544_9LILI</name>
<accession>A0AAQ3Q544</accession>
<dbReference type="Pfam" id="PF00536">
    <property type="entry name" value="SAM_1"/>
    <property type="match status" value="1"/>
</dbReference>
<proteinExistence type="predicted"/>
<keyword evidence="1" id="KW-0677">Repeat</keyword>
<feature type="region of interest" description="Disordered" evidence="2">
    <location>
        <begin position="20"/>
        <end position="164"/>
    </location>
</feature>
<dbReference type="PROSITE" id="PS50105">
    <property type="entry name" value="SAM_DOMAIN"/>
    <property type="match status" value="1"/>
</dbReference>
<dbReference type="EMBL" id="CP136891">
    <property type="protein sequence ID" value="WOK96384.1"/>
    <property type="molecule type" value="Genomic_DNA"/>
</dbReference>
<reference evidence="4 5" key="1">
    <citation type="submission" date="2023-10" db="EMBL/GenBank/DDBJ databases">
        <title>Chromosome-scale genome assembly provides insights into flower coloration mechanisms of Canna indica.</title>
        <authorList>
            <person name="Li C."/>
        </authorList>
    </citation>
    <scope>NUCLEOTIDE SEQUENCE [LARGE SCALE GENOMIC DNA]</scope>
    <source>
        <tissue evidence="4">Flower</tissue>
    </source>
</reference>
<sequence>MSARSQVTVTLGRNVQVIKRARRTSDGGDAGGEWPVRERLQSDTADSNSYGSQYENKRQRTEGHHSRFIDKNMRSKQRKSTYPVDRNDLRWKLMQKSLSRRRHVAEQQDDDLREKLSRRTHSSSRSDTRKHLTESSTSGIETRIPSTRTSDNLETRIPSTRTSDNLHELDSYRRSYSLSFDRQMHMSMDRPISTPRQLSPSRRYGELQHAPMIRSLDASRSSFLPSGGVGDASGSFTFLTKNTTPMDVAKPVARSSALEVRPSAPEAIGQISILKPEEPLTVAGLLGSLGLGKYAILFEAEEVDMTALRQMGDNDLKEMGIPMGPRKKILLAVLSHARQRQTQPQW</sequence>
<dbReference type="Gene3D" id="1.10.150.50">
    <property type="entry name" value="Transcription Factor, Ets-1"/>
    <property type="match status" value="1"/>
</dbReference>
<evidence type="ECO:0000256" key="1">
    <source>
        <dbReference type="ARBA" id="ARBA00022737"/>
    </source>
</evidence>
<dbReference type="InterPro" id="IPR001660">
    <property type="entry name" value="SAM"/>
</dbReference>
<feature type="compositionally biased region" description="Basic and acidic residues" evidence="2">
    <location>
        <begin position="55"/>
        <end position="73"/>
    </location>
</feature>
<feature type="compositionally biased region" description="Basic and acidic residues" evidence="2">
    <location>
        <begin position="104"/>
        <end position="117"/>
    </location>
</feature>
<keyword evidence="5" id="KW-1185">Reference proteome</keyword>
<dbReference type="SUPFAM" id="SSF47769">
    <property type="entry name" value="SAM/Pointed domain"/>
    <property type="match status" value="1"/>
</dbReference>
<dbReference type="SMART" id="SM00454">
    <property type="entry name" value="SAM"/>
    <property type="match status" value="1"/>
</dbReference>
<dbReference type="PANTHER" id="PTHR10627">
    <property type="entry name" value="SCP160"/>
    <property type="match status" value="1"/>
</dbReference>
<feature type="compositionally biased region" description="Polar residues" evidence="2">
    <location>
        <begin position="42"/>
        <end position="54"/>
    </location>
</feature>
<feature type="compositionally biased region" description="Basic and acidic residues" evidence="2">
    <location>
        <begin position="124"/>
        <end position="133"/>
    </location>
</feature>
<evidence type="ECO:0000313" key="5">
    <source>
        <dbReference type="Proteomes" id="UP001327560"/>
    </source>
</evidence>